<reference evidence="4 5" key="2">
    <citation type="submission" date="2019-05" db="EMBL/GenBank/DDBJ databases">
        <authorList>
            <person name="Suflita J.M."/>
            <person name="Marks C.R."/>
        </authorList>
    </citation>
    <scope>NUCLEOTIDE SEQUENCE [LARGE SCALE GENOMIC DNA]</scope>
    <source>
        <strain evidence="4 5">ALDC</strain>
    </source>
</reference>
<comment type="similarity">
    <text evidence="1">Belongs to the UPF0751 family.</text>
</comment>
<evidence type="ECO:0000256" key="2">
    <source>
        <dbReference type="SAM" id="Coils"/>
    </source>
</evidence>
<dbReference type="KEGG" id="dax:FDQ92_10575"/>
<dbReference type="EMBL" id="CP040098">
    <property type="protein sequence ID" value="QCQ22569.1"/>
    <property type="molecule type" value="Genomic_DNA"/>
</dbReference>
<proteinExistence type="inferred from homology"/>
<dbReference type="OrthoDB" id="7829313at2"/>
<organism evidence="4 5">
    <name type="scientific">Desulfoglaeba alkanexedens ALDC</name>
    <dbReference type="NCBI Taxonomy" id="980445"/>
    <lineage>
        <taxon>Bacteria</taxon>
        <taxon>Pseudomonadati</taxon>
        <taxon>Thermodesulfobacteriota</taxon>
        <taxon>Syntrophobacteria</taxon>
        <taxon>Syntrophobacterales</taxon>
        <taxon>Syntrophobacteraceae</taxon>
        <taxon>Desulfoglaeba</taxon>
    </lineage>
</organism>
<feature type="region of interest" description="Disordered" evidence="3">
    <location>
        <begin position="190"/>
        <end position="214"/>
    </location>
</feature>
<dbReference type="Pfam" id="PF10087">
    <property type="entry name" value="DUF2325"/>
    <property type="match status" value="1"/>
</dbReference>
<reference evidence="4 5" key="1">
    <citation type="submission" date="2019-05" db="EMBL/GenBank/DDBJ databases">
        <title>The Complete Genome Sequence of the n-alkane-degrading Desulfoglaeba alkanexedens ALDC reveals multiple alkylsuccinate synthase gene clusters.</title>
        <authorList>
            <person name="Callaghan A.V."/>
            <person name="Davidova I.A."/>
            <person name="Duncan K.E."/>
            <person name="Morris B."/>
            <person name="McInerney M.J."/>
        </authorList>
    </citation>
    <scope>NUCLEOTIDE SEQUENCE [LARGE SCALE GENOMIC DNA]</scope>
    <source>
        <strain evidence="4 5">ALDC</strain>
    </source>
</reference>
<feature type="coiled-coil region" evidence="2">
    <location>
        <begin position="233"/>
        <end position="281"/>
    </location>
</feature>
<evidence type="ECO:0000313" key="5">
    <source>
        <dbReference type="Proteomes" id="UP000298602"/>
    </source>
</evidence>
<accession>A0A4P8L3V6</accession>
<dbReference type="Proteomes" id="UP000298602">
    <property type="component" value="Chromosome"/>
</dbReference>
<protein>
    <submittedName>
        <fullName evidence="4">DUF2325 domain-containing protein</fullName>
    </submittedName>
</protein>
<name>A0A4P8L3V6_9BACT</name>
<keyword evidence="2" id="KW-0175">Coiled coil</keyword>
<gene>
    <name evidence="4" type="ORF">FDQ92_10575</name>
</gene>
<dbReference type="InterPro" id="IPR016772">
    <property type="entry name" value="UCP020408"/>
</dbReference>
<dbReference type="AlphaFoldDB" id="A0A4P8L3V6"/>
<evidence type="ECO:0000313" key="4">
    <source>
        <dbReference type="EMBL" id="QCQ22569.1"/>
    </source>
</evidence>
<evidence type="ECO:0000256" key="1">
    <source>
        <dbReference type="ARBA" id="ARBA00007189"/>
    </source>
</evidence>
<evidence type="ECO:0000256" key="3">
    <source>
        <dbReference type="SAM" id="MobiDB-lite"/>
    </source>
</evidence>
<sequence>MDTCRADSDAVRGWWPPGTSLPLMPAPEKPVLAPIWLWPPNWQCPMLGVGLSIGEQRRIFKRPQKTRRMDAYDLHQALMTAVGDENKISRRIDRFLQRKFQRTIAETASLPCDEFLERWRREWRGSQWLGLFYVAAARQDLSEETRRKIYGCIHMAGHQTTGELLAARREVEQQRQTNIHLARALRRFREKEQERKKHRQRHPMTPRNIRPPIPETARAGHAPPPIPVPANGTSQLQAEVHRLEREKQHLEIKYFELRSQNAQLAEDVRDLMTQLATLLARRQRCRRDELPQETPAPVCPRRILIVGGMTKLQHLYRDLVAAAGGELDYHDGYLRQSTDNLQARIARSDLVICPVNCNSHNACKRVKGVCKRLKKPLQLLPSASLSAIAAALHGSASPDDATLPPGRQDTAN</sequence>
<keyword evidence="5" id="KW-1185">Reference proteome</keyword>